<proteinExistence type="predicted"/>
<dbReference type="EMBL" id="CCNE01000034">
    <property type="protein sequence ID" value="CDX60663.1"/>
    <property type="molecule type" value="Genomic_DNA"/>
</dbReference>
<accession>A0A090GA31</accession>
<evidence type="ECO:0000313" key="3">
    <source>
        <dbReference type="Proteomes" id="UP000046122"/>
    </source>
</evidence>
<evidence type="ECO:0000256" key="1">
    <source>
        <dbReference type="SAM" id="MobiDB-lite"/>
    </source>
</evidence>
<dbReference type="AlphaFoldDB" id="A0A090GA31"/>
<feature type="region of interest" description="Disordered" evidence="1">
    <location>
        <begin position="52"/>
        <end position="76"/>
    </location>
</feature>
<reference evidence="2 3" key="1">
    <citation type="submission" date="2014-08" db="EMBL/GenBank/DDBJ databases">
        <authorList>
            <person name="Moulin Lionel"/>
        </authorList>
    </citation>
    <scope>NUCLEOTIDE SEQUENCE [LARGE SCALE GENOMIC DNA]</scope>
</reference>
<protein>
    <submittedName>
        <fullName evidence="2">Uncharacterized protein</fullName>
    </submittedName>
</protein>
<dbReference type="Proteomes" id="UP000046122">
    <property type="component" value="Unassembled WGS sequence"/>
</dbReference>
<organism evidence="2 3">
    <name type="scientific">Mesorhizobium plurifarium</name>
    <dbReference type="NCBI Taxonomy" id="69974"/>
    <lineage>
        <taxon>Bacteria</taxon>
        <taxon>Pseudomonadati</taxon>
        <taxon>Pseudomonadota</taxon>
        <taxon>Alphaproteobacteria</taxon>
        <taxon>Hyphomicrobiales</taxon>
        <taxon>Phyllobacteriaceae</taxon>
        <taxon>Mesorhizobium</taxon>
    </lineage>
</organism>
<evidence type="ECO:0000313" key="2">
    <source>
        <dbReference type="EMBL" id="CDX60663.1"/>
    </source>
</evidence>
<sequence length="76" mass="8435">MVKGPALTAREHPFKSFDHVFVIPSAKRRIPTKPSYGIISLSFHPHPFVELQQPREQNGPGVEAPGPDFTCRISSP</sequence>
<name>A0A090GA31_MESPL</name>
<gene>
    <name evidence="2" type="ORF">MPL3365_40091</name>
</gene>